<dbReference type="InterPro" id="IPR036291">
    <property type="entry name" value="NAD(P)-bd_dom_sf"/>
</dbReference>
<gene>
    <name evidence="1" type="ORF">B4U79_14605</name>
</gene>
<dbReference type="AlphaFoldDB" id="A0A3S3NXL5"/>
<dbReference type="FunFam" id="3.40.50.720:FF:000084">
    <property type="entry name" value="Short-chain dehydrogenase reductase"/>
    <property type="match status" value="1"/>
</dbReference>
<comment type="caution">
    <text evidence="1">The sequence shown here is derived from an EMBL/GenBank/DDBJ whole genome shotgun (WGS) entry which is preliminary data.</text>
</comment>
<dbReference type="Gene3D" id="3.40.50.720">
    <property type="entry name" value="NAD(P)-binding Rossmann-like Domain"/>
    <property type="match status" value="1"/>
</dbReference>
<dbReference type="EMBL" id="NCKU01006063">
    <property type="protein sequence ID" value="RWS03872.1"/>
    <property type="molecule type" value="Genomic_DNA"/>
</dbReference>
<dbReference type="PANTHER" id="PTHR43975">
    <property type="entry name" value="ZGC:101858"/>
    <property type="match status" value="1"/>
</dbReference>
<dbReference type="STRING" id="1965070.A0A3S3NXL5"/>
<dbReference type="PRINTS" id="PR00081">
    <property type="entry name" value="GDHRDH"/>
</dbReference>
<protein>
    <submittedName>
        <fullName evidence="1">Tropinone reductase 2-like protein</fullName>
    </submittedName>
</protein>
<dbReference type="Pfam" id="PF13561">
    <property type="entry name" value="adh_short_C2"/>
    <property type="match status" value="1"/>
</dbReference>
<accession>A0A3S3NXL5</accession>
<reference evidence="1 2" key="1">
    <citation type="journal article" date="2018" name="Gigascience">
        <title>Genomes of trombidid mites reveal novel predicted allergens and laterally-transferred genes associated with secondary metabolism.</title>
        <authorList>
            <person name="Dong X."/>
            <person name="Chaisiri K."/>
            <person name="Xia D."/>
            <person name="Armstrong S.D."/>
            <person name="Fang Y."/>
            <person name="Donnelly M.J."/>
            <person name="Kadowaki T."/>
            <person name="McGarry J.W."/>
            <person name="Darby A.C."/>
            <person name="Makepeace B.L."/>
        </authorList>
    </citation>
    <scope>NUCLEOTIDE SEQUENCE [LARGE SCALE GENOMIC DNA]</scope>
    <source>
        <strain evidence="1">UoL-WK</strain>
    </source>
</reference>
<sequence>MNGKVVLITGSSSGTGAVTAQEFAKLGAKLVITGRNAQGIRSTADACEKLSPNVICDLEKDEDIRKLVNCTIDYYEKLDLLICFHGIGKMTSYDMPNLIELHDSIMKVNLRAIVYLCHLTIPHLVKRRGSIIIMSSIGAEKPYDQDMVGCMANAAVDLFVRYLAVRLGPEGVRVNTIRPTHTITPSKVSLYHKMGMSNEQIEEMWKYLEKENPMQRNLTSLDIANITVFLCSDKASFLNGVNLKVDGGYSLVIVPAITDK</sequence>
<dbReference type="OrthoDB" id="1888931at2759"/>
<keyword evidence="2" id="KW-1185">Reference proteome</keyword>
<organism evidence="1 2">
    <name type="scientific">Dinothrombium tinctorium</name>
    <dbReference type="NCBI Taxonomy" id="1965070"/>
    <lineage>
        <taxon>Eukaryota</taxon>
        <taxon>Metazoa</taxon>
        <taxon>Ecdysozoa</taxon>
        <taxon>Arthropoda</taxon>
        <taxon>Chelicerata</taxon>
        <taxon>Arachnida</taxon>
        <taxon>Acari</taxon>
        <taxon>Acariformes</taxon>
        <taxon>Trombidiformes</taxon>
        <taxon>Prostigmata</taxon>
        <taxon>Anystina</taxon>
        <taxon>Parasitengona</taxon>
        <taxon>Trombidioidea</taxon>
        <taxon>Trombidiidae</taxon>
        <taxon>Dinothrombium</taxon>
    </lineage>
</organism>
<dbReference type="Proteomes" id="UP000285301">
    <property type="component" value="Unassembled WGS sequence"/>
</dbReference>
<proteinExistence type="predicted"/>
<dbReference type="PANTHER" id="PTHR43975:SF2">
    <property type="entry name" value="EG:BACR7A4.14 PROTEIN-RELATED"/>
    <property type="match status" value="1"/>
</dbReference>
<name>A0A3S3NXL5_9ACAR</name>
<evidence type="ECO:0000313" key="2">
    <source>
        <dbReference type="Proteomes" id="UP000285301"/>
    </source>
</evidence>
<dbReference type="InterPro" id="IPR002347">
    <property type="entry name" value="SDR_fam"/>
</dbReference>
<evidence type="ECO:0000313" key="1">
    <source>
        <dbReference type="EMBL" id="RWS03872.1"/>
    </source>
</evidence>
<dbReference type="SUPFAM" id="SSF51735">
    <property type="entry name" value="NAD(P)-binding Rossmann-fold domains"/>
    <property type="match status" value="1"/>
</dbReference>